<dbReference type="RefSeq" id="WP_006862505.1">
    <property type="nucleotide sequence ID" value="NZ_ACCL02000012.1"/>
</dbReference>
<gene>
    <name evidence="1" type="ORF">BRYFOR_07720</name>
</gene>
<organism evidence="1 2">
    <name type="scientific">Marvinbryantia formatexigens DSM 14469</name>
    <dbReference type="NCBI Taxonomy" id="478749"/>
    <lineage>
        <taxon>Bacteria</taxon>
        <taxon>Bacillati</taxon>
        <taxon>Bacillota</taxon>
        <taxon>Clostridia</taxon>
        <taxon>Lachnospirales</taxon>
        <taxon>Lachnospiraceae</taxon>
        <taxon>Marvinbryantia</taxon>
    </lineage>
</organism>
<reference evidence="1" key="1">
    <citation type="submission" date="2009-07" db="EMBL/GenBank/DDBJ databases">
        <authorList>
            <person name="Weinstock G."/>
            <person name="Sodergren E."/>
            <person name="Clifton S."/>
            <person name="Fulton L."/>
            <person name="Fulton B."/>
            <person name="Courtney L."/>
            <person name="Fronick C."/>
            <person name="Harrison M."/>
            <person name="Strong C."/>
            <person name="Farmer C."/>
            <person name="Delahaunty K."/>
            <person name="Markovic C."/>
            <person name="Hall O."/>
            <person name="Minx P."/>
            <person name="Tomlinson C."/>
            <person name="Mitreva M."/>
            <person name="Nelson J."/>
            <person name="Hou S."/>
            <person name="Wollam A."/>
            <person name="Pepin K.H."/>
            <person name="Johnson M."/>
            <person name="Bhonagiri V."/>
            <person name="Nash W.E."/>
            <person name="Warren W."/>
            <person name="Chinwalla A."/>
            <person name="Mardis E.R."/>
            <person name="Wilson R.K."/>
        </authorList>
    </citation>
    <scope>NUCLEOTIDE SEQUENCE [LARGE SCALE GENOMIC DNA]</scope>
    <source>
        <strain evidence="1">DSM 14469</strain>
    </source>
</reference>
<dbReference type="AlphaFoldDB" id="C6LGG0"/>
<dbReference type="Proteomes" id="UP000005561">
    <property type="component" value="Unassembled WGS sequence"/>
</dbReference>
<dbReference type="STRING" id="168384.SAMN05660368_01017"/>
<dbReference type="EMBL" id="ACCL02000012">
    <property type="protein sequence ID" value="EET60160.1"/>
    <property type="molecule type" value="Genomic_DNA"/>
</dbReference>
<sequence>MDYTFSFQCLANIRPVSYWGSDTLDESAPEYTALDCGNDLIDKFKEYYELGYKREIPRPHLFVINNSDVNAFAVYEKELSEYSHILNGHVDKDGEGHFEFADEAFSEDESLFQQMKEFDADETAMNILCYMARSSSESGYRSRVIGSIRH</sequence>
<evidence type="ECO:0000313" key="1">
    <source>
        <dbReference type="EMBL" id="EET60160.1"/>
    </source>
</evidence>
<accession>C6LGG0</accession>
<keyword evidence="2" id="KW-1185">Reference proteome</keyword>
<proteinExistence type="predicted"/>
<protein>
    <submittedName>
        <fullName evidence="1">Uncharacterized protein</fullName>
    </submittedName>
</protein>
<comment type="caution">
    <text evidence="1">The sequence shown here is derived from an EMBL/GenBank/DDBJ whole genome shotgun (WGS) entry which is preliminary data.</text>
</comment>
<evidence type="ECO:0000313" key="2">
    <source>
        <dbReference type="Proteomes" id="UP000005561"/>
    </source>
</evidence>
<name>C6LGG0_9FIRM</name>